<keyword evidence="2" id="KW-1185">Reference proteome</keyword>
<protein>
    <recommendedName>
        <fullName evidence="3">VOC domain-containing protein</fullName>
    </recommendedName>
</protein>
<evidence type="ECO:0000313" key="1">
    <source>
        <dbReference type="EMBL" id="MFC0524359.1"/>
    </source>
</evidence>
<dbReference type="Gene3D" id="3.10.180.10">
    <property type="entry name" value="2,3-Dihydroxybiphenyl 1,2-Dioxygenase, domain 1"/>
    <property type="match status" value="1"/>
</dbReference>
<sequence>MLFHYHYWTPYLEETELFYRKLGFRVTQRIGKENGEFQTFSPPLDWNDFRNRKIVFRIIELKKGAINITFGYGKRIRFDHIGFLLGDEEYHQICQQATQQNWNVEEGERRTFLYSPCKWKVELQTNMDAIDDVNGVSIEGMNVVGNNVDILIKILGEKMTPLTIQAGDDFRVEEVRFSTVCPNVILDPNGVNLLGVER</sequence>
<dbReference type="RefSeq" id="WP_377348258.1">
    <property type="nucleotide sequence ID" value="NZ_JBHLTP010000011.1"/>
</dbReference>
<dbReference type="Proteomes" id="UP001589836">
    <property type="component" value="Unassembled WGS sequence"/>
</dbReference>
<dbReference type="EMBL" id="JBHLTP010000011">
    <property type="protein sequence ID" value="MFC0524359.1"/>
    <property type="molecule type" value="Genomic_DNA"/>
</dbReference>
<accession>A0ABV6LPU5</accession>
<dbReference type="InterPro" id="IPR029068">
    <property type="entry name" value="Glyas_Bleomycin-R_OHBP_Dase"/>
</dbReference>
<reference evidence="1 2" key="1">
    <citation type="submission" date="2024-09" db="EMBL/GenBank/DDBJ databases">
        <authorList>
            <person name="Sun Q."/>
            <person name="Mori K."/>
        </authorList>
    </citation>
    <scope>NUCLEOTIDE SEQUENCE [LARGE SCALE GENOMIC DNA]</scope>
    <source>
        <strain evidence="1 2">NCAIM B.02529</strain>
    </source>
</reference>
<proteinExistence type="predicted"/>
<name>A0ABV6LPU5_9BACI</name>
<evidence type="ECO:0008006" key="3">
    <source>
        <dbReference type="Google" id="ProtNLM"/>
    </source>
</evidence>
<evidence type="ECO:0000313" key="2">
    <source>
        <dbReference type="Proteomes" id="UP001589836"/>
    </source>
</evidence>
<dbReference type="SUPFAM" id="SSF54593">
    <property type="entry name" value="Glyoxalase/Bleomycin resistance protein/Dihydroxybiphenyl dioxygenase"/>
    <property type="match status" value="1"/>
</dbReference>
<organism evidence="1 2">
    <name type="scientific">Pontibacillus salicampi</name>
    <dbReference type="NCBI Taxonomy" id="1449801"/>
    <lineage>
        <taxon>Bacteria</taxon>
        <taxon>Bacillati</taxon>
        <taxon>Bacillota</taxon>
        <taxon>Bacilli</taxon>
        <taxon>Bacillales</taxon>
        <taxon>Bacillaceae</taxon>
        <taxon>Pontibacillus</taxon>
    </lineage>
</organism>
<comment type="caution">
    <text evidence="1">The sequence shown here is derived from an EMBL/GenBank/DDBJ whole genome shotgun (WGS) entry which is preliminary data.</text>
</comment>
<gene>
    <name evidence="1" type="ORF">ACFFGV_12360</name>
</gene>